<keyword evidence="7" id="KW-0472">Membrane</keyword>
<feature type="domain" description="MRH" evidence="8">
    <location>
        <begin position="392"/>
        <end position="606"/>
    </location>
</feature>
<dbReference type="InterPro" id="IPR039181">
    <property type="entry name" value="Elapor1/2"/>
</dbReference>
<dbReference type="Pfam" id="PF23031">
    <property type="entry name" value="GBD_ELAPOR1"/>
    <property type="match status" value="1"/>
</dbReference>
<organism evidence="9 10">
    <name type="scientific">Gnathostoma spinigerum</name>
    <dbReference type="NCBI Taxonomy" id="75299"/>
    <lineage>
        <taxon>Eukaryota</taxon>
        <taxon>Metazoa</taxon>
        <taxon>Ecdysozoa</taxon>
        <taxon>Nematoda</taxon>
        <taxon>Chromadorea</taxon>
        <taxon>Rhabditida</taxon>
        <taxon>Spirurina</taxon>
        <taxon>Gnathostomatomorpha</taxon>
        <taxon>Gnathostomatoidea</taxon>
        <taxon>Gnathostomatidae</taxon>
        <taxon>Gnathostoma</taxon>
    </lineage>
</organism>
<dbReference type="Pfam" id="PF23091">
    <property type="entry name" value="TNFR_ELAPOR1_6th"/>
    <property type="match status" value="1"/>
</dbReference>
<dbReference type="InterPro" id="IPR044865">
    <property type="entry name" value="MRH_dom"/>
</dbReference>
<evidence type="ECO:0000256" key="7">
    <source>
        <dbReference type="SAM" id="Phobius"/>
    </source>
</evidence>
<comment type="similarity">
    <text evidence="2">Belongs to the ELAPOR family.</text>
</comment>
<name>A0ABD6EE41_9BILA</name>
<accession>A0ABD6EE41</accession>
<keyword evidence="4" id="KW-0732">Signal</keyword>
<keyword evidence="5" id="KW-1015">Disulfide bond</keyword>
<dbReference type="EMBL" id="JBGFUD010002342">
    <property type="protein sequence ID" value="MFH4977491.1"/>
    <property type="molecule type" value="Genomic_DNA"/>
</dbReference>
<keyword evidence="10" id="KW-1185">Reference proteome</keyword>
<evidence type="ECO:0000313" key="10">
    <source>
        <dbReference type="Proteomes" id="UP001608902"/>
    </source>
</evidence>
<evidence type="ECO:0000256" key="6">
    <source>
        <dbReference type="ARBA" id="ARBA00023180"/>
    </source>
</evidence>
<comment type="subcellular location">
    <subcellularLocation>
        <location evidence="1">Cell membrane</location>
        <topology evidence="1">Single-pass type I membrane protein</topology>
    </subcellularLocation>
</comment>
<dbReference type="InterPro" id="IPR056607">
    <property type="entry name" value="Elapor1/2_MRH"/>
</dbReference>
<protein>
    <recommendedName>
        <fullName evidence="8">MRH domain-containing protein</fullName>
    </recommendedName>
</protein>
<dbReference type="Proteomes" id="UP001608902">
    <property type="component" value="Unassembled WGS sequence"/>
</dbReference>
<keyword evidence="3" id="KW-1003">Cell membrane</keyword>
<dbReference type="SUPFAM" id="SSF50911">
    <property type="entry name" value="Mannose 6-phosphate receptor domain"/>
    <property type="match status" value="1"/>
</dbReference>
<dbReference type="InterPro" id="IPR009030">
    <property type="entry name" value="Growth_fac_rcpt_cys_sf"/>
</dbReference>
<evidence type="ECO:0000256" key="2">
    <source>
        <dbReference type="ARBA" id="ARBA00007627"/>
    </source>
</evidence>
<evidence type="ECO:0000256" key="1">
    <source>
        <dbReference type="ARBA" id="ARBA00004251"/>
    </source>
</evidence>
<dbReference type="SMART" id="SM01411">
    <property type="entry name" value="Ephrin_rec_like"/>
    <property type="match status" value="3"/>
</dbReference>
<reference evidence="9 10" key="1">
    <citation type="submission" date="2024-08" db="EMBL/GenBank/DDBJ databases">
        <title>Gnathostoma spinigerum genome.</title>
        <authorList>
            <person name="Gonzalez-Bertolin B."/>
            <person name="Monzon S."/>
            <person name="Zaballos A."/>
            <person name="Jimenez P."/>
            <person name="Dekumyoy P."/>
            <person name="Varona S."/>
            <person name="Cuesta I."/>
            <person name="Sumanam S."/>
            <person name="Adisakwattana P."/>
            <person name="Gasser R.B."/>
            <person name="Hernandez-Gonzalez A."/>
            <person name="Young N.D."/>
            <person name="Perteguer M.J."/>
        </authorList>
    </citation>
    <scope>NUCLEOTIDE SEQUENCE [LARGE SCALE GENOMIC DNA]</scope>
    <source>
        <strain evidence="9">AL3</strain>
        <tissue evidence="9">Liver</tissue>
    </source>
</reference>
<evidence type="ECO:0000256" key="5">
    <source>
        <dbReference type="ARBA" id="ARBA00023157"/>
    </source>
</evidence>
<gene>
    <name evidence="9" type="ORF">AB6A40_004200</name>
</gene>
<comment type="caution">
    <text evidence="9">The sequence shown here is derived from an EMBL/GenBank/DDBJ whole genome shotgun (WGS) entry which is preliminary data.</text>
</comment>
<evidence type="ECO:0000256" key="3">
    <source>
        <dbReference type="ARBA" id="ARBA00022475"/>
    </source>
</evidence>
<evidence type="ECO:0000313" key="9">
    <source>
        <dbReference type="EMBL" id="MFH4977491.1"/>
    </source>
</evidence>
<dbReference type="Pfam" id="PF23087">
    <property type="entry name" value="MRH_ELAPOR1_9th"/>
    <property type="match status" value="1"/>
</dbReference>
<keyword evidence="6" id="KW-0325">Glycoprotein</keyword>
<evidence type="ECO:0000259" key="8">
    <source>
        <dbReference type="PROSITE" id="PS51914"/>
    </source>
</evidence>
<dbReference type="InterPro" id="IPR009011">
    <property type="entry name" value="Man6P_isomerase_rcpt-bd_dom_sf"/>
</dbReference>
<dbReference type="PANTHER" id="PTHR22727:SF15">
    <property type="entry name" value="MRH DOMAIN-CONTAINING PROTEIN"/>
    <property type="match status" value="1"/>
</dbReference>
<dbReference type="InterPro" id="IPR056610">
    <property type="entry name" value="Elapor1/2_TNFR-like"/>
</dbReference>
<evidence type="ECO:0000256" key="4">
    <source>
        <dbReference type="ARBA" id="ARBA00022729"/>
    </source>
</evidence>
<sequence>MCAAGIAYTHQCSLCPAGTFSERGARQCSPCAAGYFSTKGSSECSKCAFSQYSGPKAAKCLEKPACTNDDYYAVSEPCIHGVTRTVYRKVKPTICRDDLPGAVRLPRAGPQHKCPPCNPGMSLGSSGKCEFCPKRHFSDGSECKRCPMNSIPNYGFQYVLWHNLPANMESRCEYIMEDSSSPCDIGESWLPSGDAVHTSPSYERGIALELVLSVHEGFSNPLSSSETRPSVQNPIAHITFVFETECFDASCVLYFVEDSPNQSFYRLIADFSGTQQRRAYSHPIISPLPTTFIFAFMRSGSSSLDDHITDRASIFSINVTNVAKEGGGASACLQCSSFDGECVPCSHGEYITEDGNRCQICPETTMLNTSSDRIGIKSCIQCGPNLHSSDGTECSSDGKLSINVGNNQTRKFDLSPLLSRTFIANGVRVFAREGSSYFHVFNISLFNANAICKESVGSVDFGLHGSIAIEPQEKVETSICRLTALPVHQIQNSSHHIVYVSPLSLGGQLIAITSERNFKTVSLSDKDLEYEGLTNDTQPLDIHLYYSSSSAPTDICTQGFHSVVTLRCDQNAINVSEARLPHGCPDGTCDGCLYHIIIATSYACPLCTDDDFTVIKGECLNGIQTIHSIPARHCVMSGITNKETLAPCTSMSLSVEILITTMVLMAIALCITVVLVCQRNKRLEYKYMKLVESQVGADGIEIIGTESCGLDHDEDEEEEEKVIFAKGKNRSFGGLNKSRRQPISEFRGSFANSERSAFVALEETD</sequence>
<keyword evidence="7" id="KW-1133">Transmembrane helix</keyword>
<keyword evidence="7" id="KW-0812">Transmembrane</keyword>
<dbReference type="InterPro" id="IPR056608">
    <property type="entry name" value="Elapor1/2_GBD"/>
</dbReference>
<dbReference type="PANTHER" id="PTHR22727">
    <property type="entry name" value="PROTEIN CBG13728"/>
    <property type="match status" value="1"/>
</dbReference>
<dbReference type="PROSITE" id="PS51914">
    <property type="entry name" value="MRH"/>
    <property type="match status" value="1"/>
</dbReference>
<feature type="transmembrane region" description="Helical" evidence="7">
    <location>
        <begin position="657"/>
        <end position="677"/>
    </location>
</feature>
<proteinExistence type="inferred from homology"/>
<dbReference type="SUPFAM" id="SSF57184">
    <property type="entry name" value="Growth factor receptor domain"/>
    <property type="match status" value="1"/>
</dbReference>
<dbReference type="AlphaFoldDB" id="A0ABD6EE41"/>
<dbReference type="GO" id="GO:0005886">
    <property type="term" value="C:plasma membrane"/>
    <property type="evidence" value="ECO:0007669"/>
    <property type="project" value="UniProtKB-SubCell"/>
</dbReference>